<dbReference type="Gene3D" id="1.10.10.60">
    <property type="entry name" value="Homeodomain-like"/>
    <property type="match status" value="1"/>
</dbReference>
<keyword evidence="1" id="KW-0547">Nucleotide-binding</keyword>
<dbReference type="InterPro" id="IPR002197">
    <property type="entry name" value="HTH_Fis"/>
</dbReference>
<dbReference type="EMBL" id="AP028679">
    <property type="protein sequence ID" value="BEQ15916.1"/>
    <property type="molecule type" value="Genomic_DNA"/>
</dbReference>
<dbReference type="InterPro" id="IPR000014">
    <property type="entry name" value="PAS"/>
</dbReference>
<dbReference type="GO" id="GO:0043565">
    <property type="term" value="F:sequence-specific DNA binding"/>
    <property type="evidence" value="ECO:0007669"/>
    <property type="project" value="InterPro"/>
</dbReference>
<proteinExistence type="predicted"/>
<dbReference type="Pfam" id="PF02954">
    <property type="entry name" value="HTH_8"/>
    <property type="match status" value="1"/>
</dbReference>
<dbReference type="PROSITE" id="PS50045">
    <property type="entry name" value="SIGMA54_INTERACT_4"/>
    <property type="match status" value="1"/>
</dbReference>
<dbReference type="AlphaFoldDB" id="A0AAU9EFK5"/>
<name>A0AAU9EFK5_9BACT</name>
<evidence type="ECO:0000259" key="5">
    <source>
        <dbReference type="PROSITE" id="PS50045"/>
    </source>
</evidence>
<dbReference type="InterPro" id="IPR002078">
    <property type="entry name" value="Sigma_54_int"/>
</dbReference>
<reference evidence="9" key="1">
    <citation type="journal article" date="2023" name="Arch. Microbiol.">
        <title>Desulfoferula mesophilus gen. nov. sp. nov., a mesophilic sulfate-reducing bacterium isolated from a brackish lake sediment.</title>
        <authorList>
            <person name="Watanabe T."/>
            <person name="Yabe T."/>
            <person name="Tsuji J.M."/>
            <person name="Fukui M."/>
        </authorList>
    </citation>
    <scope>NUCLEOTIDE SEQUENCE [LARGE SCALE GENOMIC DNA]</scope>
    <source>
        <strain evidence="9">12FAK</strain>
    </source>
</reference>
<keyword evidence="3" id="KW-0805">Transcription regulation</keyword>
<sequence>MDVDIASHWGTVADTLHDVVLVVDPQGRIVRINRAGEELTGYRNDQLAGQSCRVLNCTGCKIIGQGSGVDYCGLFRAGEVRSKRCTITNRAGEPVVVLKRASVLKDEQGNITGAVETLTDLTELHAKEREITQLRRSLRSEDGFEGLVGSSPAMTSLYRLIDTVAQSDYPVLIQGASGTGKELAALAIHRRGPRADKPYVKVNCAALNPNLLESELFGHVKGSFTGADRDRVGRFEAAEGGDILLDEIGEIPPATQIKLLRVLQEKEIERVGENRPRRVNVRILAATNRDLPELVRRGAFREDLYYRLDVVPVQMPTLAERREDLPLLVEHFMAQAAAKSGKEITGMSPEAFGLLEAYPWPGNVRELRHAVEYACVLCPGGLITAEYLPPKLRQAEPAAPPAAGPAGKRHTQRQELLEALRRAGGNKSKAAEMLGVCRATVWNRINRLGIDCERDL</sequence>
<evidence type="ECO:0000313" key="8">
    <source>
        <dbReference type="EMBL" id="BEQ15916.1"/>
    </source>
</evidence>
<dbReference type="PROSITE" id="PS50113">
    <property type="entry name" value="PAC"/>
    <property type="match status" value="1"/>
</dbReference>
<evidence type="ECO:0000259" key="6">
    <source>
        <dbReference type="PROSITE" id="PS50112"/>
    </source>
</evidence>
<feature type="domain" description="Sigma-54 factor interaction" evidence="5">
    <location>
        <begin position="147"/>
        <end position="376"/>
    </location>
</feature>
<protein>
    <submittedName>
        <fullName evidence="8">Uncharacterized protein</fullName>
    </submittedName>
</protein>
<dbReference type="Pfam" id="PF00158">
    <property type="entry name" value="Sigma54_activat"/>
    <property type="match status" value="1"/>
</dbReference>
<dbReference type="RefSeq" id="WP_338601020.1">
    <property type="nucleotide sequence ID" value="NZ_AP028679.1"/>
</dbReference>
<organism evidence="8 9">
    <name type="scientific">Desulfoferula mesophila</name>
    <dbReference type="NCBI Taxonomy" id="3058419"/>
    <lineage>
        <taxon>Bacteria</taxon>
        <taxon>Pseudomonadati</taxon>
        <taxon>Thermodesulfobacteriota</taxon>
        <taxon>Desulfarculia</taxon>
        <taxon>Desulfarculales</taxon>
        <taxon>Desulfarculaceae</taxon>
        <taxon>Desulfoferula</taxon>
    </lineage>
</organism>
<dbReference type="InterPro" id="IPR027417">
    <property type="entry name" value="P-loop_NTPase"/>
</dbReference>
<dbReference type="Gene3D" id="1.10.8.60">
    <property type="match status" value="1"/>
</dbReference>
<dbReference type="InterPro" id="IPR003593">
    <property type="entry name" value="AAA+_ATPase"/>
</dbReference>
<dbReference type="InterPro" id="IPR000700">
    <property type="entry name" value="PAS-assoc_C"/>
</dbReference>
<dbReference type="GO" id="GO:0005524">
    <property type="term" value="F:ATP binding"/>
    <property type="evidence" value="ECO:0007669"/>
    <property type="project" value="UniProtKB-KW"/>
</dbReference>
<dbReference type="SUPFAM" id="SSF52540">
    <property type="entry name" value="P-loop containing nucleoside triphosphate hydrolases"/>
    <property type="match status" value="1"/>
</dbReference>
<dbReference type="InterPro" id="IPR025944">
    <property type="entry name" value="Sigma_54_int_dom_CS"/>
</dbReference>
<dbReference type="NCBIfam" id="TIGR00229">
    <property type="entry name" value="sensory_box"/>
    <property type="match status" value="1"/>
</dbReference>
<evidence type="ECO:0000256" key="3">
    <source>
        <dbReference type="ARBA" id="ARBA00023015"/>
    </source>
</evidence>
<accession>A0AAU9EFK5</accession>
<dbReference type="PANTHER" id="PTHR32071">
    <property type="entry name" value="TRANSCRIPTIONAL REGULATORY PROTEIN"/>
    <property type="match status" value="1"/>
</dbReference>
<dbReference type="SUPFAM" id="SSF55785">
    <property type="entry name" value="PYP-like sensor domain (PAS domain)"/>
    <property type="match status" value="1"/>
</dbReference>
<dbReference type="CDD" id="cd00130">
    <property type="entry name" value="PAS"/>
    <property type="match status" value="1"/>
</dbReference>
<dbReference type="PRINTS" id="PR01590">
    <property type="entry name" value="HTHFIS"/>
</dbReference>
<dbReference type="SMART" id="SM00382">
    <property type="entry name" value="AAA"/>
    <property type="match status" value="1"/>
</dbReference>
<dbReference type="PROSITE" id="PS00688">
    <property type="entry name" value="SIGMA54_INTERACT_3"/>
    <property type="match status" value="1"/>
</dbReference>
<evidence type="ECO:0000256" key="4">
    <source>
        <dbReference type="ARBA" id="ARBA00023163"/>
    </source>
</evidence>
<dbReference type="CDD" id="cd00009">
    <property type="entry name" value="AAA"/>
    <property type="match status" value="1"/>
</dbReference>
<dbReference type="FunFam" id="3.40.50.300:FF:000006">
    <property type="entry name" value="DNA-binding transcriptional regulator NtrC"/>
    <property type="match status" value="1"/>
</dbReference>
<feature type="domain" description="PAS" evidence="6">
    <location>
        <begin position="12"/>
        <end position="51"/>
    </location>
</feature>
<evidence type="ECO:0000313" key="9">
    <source>
        <dbReference type="Proteomes" id="UP001366166"/>
    </source>
</evidence>
<gene>
    <name evidence="8" type="ORF">FAK_29820</name>
</gene>
<feature type="domain" description="PAC" evidence="7">
    <location>
        <begin position="76"/>
        <end position="133"/>
    </location>
</feature>
<dbReference type="GO" id="GO:0006355">
    <property type="term" value="P:regulation of DNA-templated transcription"/>
    <property type="evidence" value="ECO:0007669"/>
    <property type="project" value="InterPro"/>
</dbReference>
<dbReference type="Pfam" id="PF25601">
    <property type="entry name" value="AAA_lid_14"/>
    <property type="match status" value="1"/>
</dbReference>
<dbReference type="Pfam" id="PF13426">
    <property type="entry name" value="PAS_9"/>
    <property type="match status" value="1"/>
</dbReference>
<dbReference type="PROSITE" id="PS50112">
    <property type="entry name" value="PAS"/>
    <property type="match status" value="1"/>
</dbReference>
<evidence type="ECO:0000259" key="7">
    <source>
        <dbReference type="PROSITE" id="PS50113"/>
    </source>
</evidence>
<keyword evidence="4" id="KW-0804">Transcription</keyword>
<dbReference type="KEGG" id="dmp:FAK_29820"/>
<dbReference type="SMART" id="SM00091">
    <property type="entry name" value="PAS"/>
    <property type="match status" value="1"/>
</dbReference>
<dbReference type="InterPro" id="IPR058031">
    <property type="entry name" value="AAA_lid_NorR"/>
</dbReference>
<evidence type="ECO:0000256" key="2">
    <source>
        <dbReference type="ARBA" id="ARBA00022840"/>
    </source>
</evidence>
<dbReference type="Gene3D" id="3.40.50.300">
    <property type="entry name" value="P-loop containing nucleotide triphosphate hydrolases"/>
    <property type="match status" value="1"/>
</dbReference>
<keyword evidence="2" id="KW-0067">ATP-binding</keyword>
<dbReference type="InterPro" id="IPR035965">
    <property type="entry name" value="PAS-like_dom_sf"/>
</dbReference>
<keyword evidence="9" id="KW-1185">Reference proteome</keyword>
<dbReference type="SUPFAM" id="SSF46689">
    <property type="entry name" value="Homeodomain-like"/>
    <property type="match status" value="1"/>
</dbReference>
<dbReference type="InterPro" id="IPR009057">
    <property type="entry name" value="Homeodomain-like_sf"/>
</dbReference>
<dbReference type="Gene3D" id="3.30.450.20">
    <property type="entry name" value="PAS domain"/>
    <property type="match status" value="1"/>
</dbReference>
<evidence type="ECO:0000256" key="1">
    <source>
        <dbReference type="ARBA" id="ARBA00022741"/>
    </source>
</evidence>
<dbReference type="Proteomes" id="UP001366166">
    <property type="component" value="Chromosome"/>
</dbReference>